<evidence type="ECO:0000313" key="3">
    <source>
        <dbReference type="EMBL" id="QND74268.1"/>
    </source>
</evidence>
<keyword evidence="1" id="KW-0472">Membrane</keyword>
<sequence>MADLQTDVIAQKQRRSRTFRAARLTLLALIIYGGIAYLLLPELWTHYEHQKSLAGLPMTTMTAQGIPGDPINVGLIGDKKDVLCAMHAAGWYPADPVTLRSSLEIVGSVLLDRPYREAPVSPLVYLGRREDLAFEKPVGNSADHRHHIRLWKVLDKGQEDRPVWLGDATFDRSVGISKYTGAITHHIAADIDAERAVLAGDLEKAGMVEAKYQVTGIGPTVAGHNGGGDLYYTDGEVWILRLVVACAKHDGPPETIPSPAATEIKDQIFQAIANVIGRDALTH</sequence>
<gene>
    <name evidence="3" type="ORF">HB776_25995</name>
</gene>
<dbReference type="RefSeq" id="WP_093758029.1">
    <property type="nucleotide sequence ID" value="NZ_CP050292.1"/>
</dbReference>
<dbReference type="Proteomes" id="UP000515291">
    <property type="component" value="Chromosome"/>
</dbReference>
<evidence type="ECO:0000313" key="4">
    <source>
        <dbReference type="Proteomes" id="UP000515291"/>
    </source>
</evidence>
<dbReference type="InterPro" id="IPR025902">
    <property type="entry name" value="LssY-like-C_dom"/>
</dbReference>
<name>A0A7G6U5I6_9BRAD</name>
<proteinExistence type="predicted"/>
<reference evidence="4" key="1">
    <citation type="journal article" date="2020" name="Mol. Plant Microbe">
        <title>Rhizobial microsymbionts of the narrowly endemic Oxytropis species growing in Kamchatka are characterized by significant genetic diversity and possess a set of genes that are associated with T3SS and T6SS secretion systems and can affect the development of symbiosis.</title>
        <authorList>
            <person name="Safronova V."/>
            <person name="Guro P."/>
            <person name="Sazanova A."/>
            <person name="Kuznetsova I."/>
            <person name="Belimov A."/>
            <person name="Yakubov V."/>
            <person name="Chirak E."/>
            <person name="Afonin A."/>
            <person name="Gogolev Y."/>
            <person name="Andronov E."/>
            <person name="Tikhonovich I."/>
        </authorList>
    </citation>
    <scope>NUCLEOTIDE SEQUENCE [LARGE SCALE GENOMIC DNA]</scope>
    <source>
        <strain evidence="4">581</strain>
    </source>
</reference>
<keyword evidence="1" id="KW-0812">Transmembrane</keyword>
<dbReference type="Pfam" id="PF14067">
    <property type="entry name" value="LssY_C"/>
    <property type="match status" value="1"/>
</dbReference>
<evidence type="ECO:0000259" key="2">
    <source>
        <dbReference type="Pfam" id="PF14067"/>
    </source>
</evidence>
<dbReference type="EMBL" id="CP050292">
    <property type="protein sequence ID" value="QND74268.1"/>
    <property type="molecule type" value="Genomic_DNA"/>
</dbReference>
<keyword evidence="1" id="KW-1133">Transmembrane helix</keyword>
<protein>
    <recommendedName>
        <fullName evidence="2">LssY-like C-terminal domain-containing protein</fullName>
    </recommendedName>
</protein>
<accession>A0A7G6U5I6</accession>
<dbReference type="KEGG" id="trb:HB776_25995"/>
<evidence type="ECO:0000256" key="1">
    <source>
        <dbReference type="SAM" id="Phobius"/>
    </source>
</evidence>
<feature type="transmembrane region" description="Helical" evidence="1">
    <location>
        <begin position="21"/>
        <end position="40"/>
    </location>
</feature>
<organism evidence="3 4">
    <name type="scientific">Tardiphaga robiniae</name>
    <dbReference type="NCBI Taxonomy" id="943830"/>
    <lineage>
        <taxon>Bacteria</taxon>
        <taxon>Pseudomonadati</taxon>
        <taxon>Pseudomonadota</taxon>
        <taxon>Alphaproteobacteria</taxon>
        <taxon>Hyphomicrobiales</taxon>
        <taxon>Nitrobacteraceae</taxon>
        <taxon>Tardiphaga</taxon>
    </lineage>
</organism>
<feature type="domain" description="LssY-like C-terminal" evidence="2">
    <location>
        <begin position="56"/>
        <end position="236"/>
    </location>
</feature>
<dbReference type="AlphaFoldDB" id="A0A7G6U5I6"/>